<feature type="compositionally biased region" description="Polar residues" evidence="1">
    <location>
        <begin position="332"/>
        <end position="343"/>
    </location>
</feature>
<accession>A0AAD4R4Q5</accession>
<sequence length="413" mass="45506">MRQIGAKRQVNRQKSEKNSSLQLRLPMELISAVGAGCCLLLFLSDVTASEISAESISCTESLNSTIELPDRLKGITMINDTLIDFKSNDGERFWFPLSMKTNDVLLFKLLIDDHVVEKGKETCTWKFSYNKCDVKLTCVFSEGKPWDLEFYFGGLRVPGYKYVDISIAETVELNCFNCTAVRSTVDEPSKSITGPIPCPLNGDSMLPCGNGRSLVIISLQNEDANKNCSLTMRFDRSKFNIMREIPPTPTTSIKALTTTAESGLSTAGLSLIIAGSALGLILLAICIVVLVVCLRKRRQRDRNYHGKINVESVVADNKMQSSDDLAAKTEPAVTTQTAANETPSVRVKKVFAKSADRNSSGAKKNSRKEKPSKSHTTESFEKQVAETMEVHLQTKVSKNNASQDTAETKTHEV</sequence>
<evidence type="ECO:0000313" key="4">
    <source>
        <dbReference type="Proteomes" id="UP001201812"/>
    </source>
</evidence>
<comment type="caution">
    <text evidence="3">The sequence shown here is derived from an EMBL/GenBank/DDBJ whole genome shotgun (WGS) entry which is preliminary data.</text>
</comment>
<dbReference type="EMBL" id="JAKKPZ010000004">
    <property type="protein sequence ID" value="KAI1722330.1"/>
    <property type="molecule type" value="Genomic_DNA"/>
</dbReference>
<keyword evidence="2" id="KW-1133">Transmembrane helix</keyword>
<reference evidence="3" key="1">
    <citation type="submission" date="2022-01" db="EMBL/GenBank/DDBJ databases">
        <title>Genome Sequence Resource for Two Populations of Ditylenchus destructor, the Migratory Endoparasitic Phytonematode.</title>
        <authorList>
            <person name="Zhang H."/>
            <person name="Lin R."/>
            <person name="Xie B."/>
        </authorList>
    </citation>
    <scope>NUCLEOTIDE SEQUENCE</scope>
    <source>
        <strain evidence="3">BazhouSP</strain>
    </source>
</reference>
<evidence type="ECO:0000256" key="1">
    <source>
        <dbReference type="SAM" id="MobiDB-lite"/>
    </source>
</evidence>
<dbReference type="AlphaFoldDB" id="A0AAD4R4Q5"/>
<feature type="transmembrane region" description="Helical" evidence="2">
    <location>
        <begin position="269"/>
        <end position="294"/>
    </location>
</feature>
<evidence type="ECO:0000256" key="2">
    <source>
        <dbReference type="SAM" id="Phobius"/>
    </source>
</evidence>
<organism evidence="3 4">
    <name type="scientific">Ditylenchus destructor</name>
    <dbReference type="NCBI Taxonomy" id="166010"/>
    <lineage>
        <taxon>Eukaryota</taxon>
        <taxon>Metazoa</taxon>
        <taxon>Ecdysozoa</taxon>
        <taxon>Nematoda</taxon>
        <taxon>Chromadorea</taxon>
        <taxon>Rhabditida</taxon>
        <taxon>Tylenchina</taxon>
        <taxon>Tylenchomorpha</taxon>
        <taxon>Sphaerularioidea</taxon>
        <taxon>Anguinidae</taxon>
        <taxon>Anguininae</taxon>
        <taxon>Ditylenchus</taxon>
    </lineage>
</organism>
<feature type="region of interest" description="Disordered" evidence="1">
    <location>
        <begin position="321"/>
        <end position="413"/>
    </location>
</feature>
<dbReference type="Proteomes" id="UP001201812">
    <property type="component" value="Unassembled WGS sequence"/>
</dbReference>
<keyword evidence="2" id="KW-0812">Transmembrane</keyword>
<feature type="compositionally biased region" description="Polar residues" evidence="1">
    <location>
        <begin position="394"/>
        <end position="405"/>
    </location>
</feature>
<protein>
    <submittedName>
        <fullName evidence="3">Uncharacterized protein</fullName>
    </submittedName>
</protein>
<gene>
    <name evidence="3" type="ORF">DdX_04643</name>
</gene>
<proteinExistence type="predicted"/>
<name>A0AAD4R4Q5_9BILA</name>
<keyword evidence="2" id="KW-0472">Membrane</keyword>
<evidence type="ECO:0000313" key="3">
    <source>
        <dbReference type="EMBL" id="KAI1722330.1"/>
    </source>
</evidence>
<feature type="compositionally biased region" description="Basic and acidic residues" evidence="1">
    <location>
        <begin position="368"/>
        <end position="384"/>
    </location>
</feature>
<keyword evidence="4" id="KW-1185">Reference proteome</keyword>